<dbReference type="AlphaFoldDB" id="A0A8J2JES1"/>
<proteinExistence type="predicted"/>
<dbReference type="Proteomes" id="UP000708208">
    <property type="component" value="Unassembled WGS sequence"/>
</dbReference>
<reference evidence="1" key="1">
    <citation type="submission" date="2021-06" db="EMBL/GenBank/DDBJ databases">
        <authorList>
            <person name="Hodson N. C."/>
            <person name="Mongue J. A."/>
            <person name="Jaron S. K."/>
        </authorList>
    </citation>
    <scope>NUCLEOTIDE SEQUENCE</scope>
</reference>
<organism evidence="1 2">
    <name type="scientific">Allacma fusca</name>
    <dbReference type="NCBI Taxonomy" id="39272"/>
    <lineage>
        <taxon>Eukaryota</taxon>
        <taxon>Metazoa</taxon>
        <taxon>Ecdysozoa</taxon>
        <taxon>Arthropoda</taxon>
        <taxon>Hexapoda</taxon>
        <taxon>Collembola</taxon>
        <taxon>Symphypleona</taxon>
        <taxon>Sminthuridae</taxon>
        <taxon>Allacma</taxon>
    </lineage>
</organism>
<keyword evidence="2" id="KW-1185">Reference proteome</keyword>
<sequence length="49" mass="5673">MGNQLVYLLDFEGLEFSQLASIPTVTYLLKLARDYRKLLEDHTAFILIV</sequence>
<feature type="non-terminal residue" evidence="1">
    <location>
        <position position="49"/>
    </location>
</feature>
<evidence type="ECO:0000313" key="1">
    <source>
        <dbReference type="EMBL" id="CAG7718873.1"/>
    </source>
</evidence>
<name>A0A8J2JES1_9HEXA</name>
<gene>
    <name evidence="1" type="ORF">AFUS01_LOCUS8235</name>
</gene>
<evidence type="ECO:0000313" key="2">
    <source>
        <dbReference type="Proteomes" id="UP000708208"/>
    </source>
</evidence>
<dbReference type="EMBL" id="CAJVCH010056732">
    <property type="protein sequence ID" value="CAG7718873.1"/>
    <property type="molecule type" value="Genomic_DNA"/>
</dbReference>
<comment type="caution">
    <text evidence="1">The sequence shown here is derived from an EMBL/GenBank/DDBJ whole genome shotgun (WGS) entry which is preliminary data.</text>
</comment>
<protein>
    <submittedName>
        <fullName evidence="1">Uncharacterized protein</fullName>
    </submittedName>
</protein>
<accession>A0A8J2JES1</accession>